<dbReference type="InterPro" id="IPR046368">
    <property type="entry name" value="Tag1"/>
</dbReference>
<feature type="transmembrane region" description="Helical" evidence="1">
    <location>
        <begin position="51"/>
        <end position="74"/>
    </location>
</feature>
<keyword evidence="3" id="KW-1185">Reference proteome</keyword>
<dbReference type="OrthoDB" id="10039566at2759"/>
<dbReference type="Proteomes" id="UP000785200">
    <property type="component" value="Unassembled WGS sequence"/>
</dbReference>
<keyword evidence="1" id="KW-1133">Transmembrane helix</keyword>
<dbReference type="InterPro" id="IPR022185">
    <property type="entry name" value="DUF3712"/>
</dbReference>
<evidence type="ECO:0000256" key="1">
    <source>
        <dbReference type="SAM" id="Phobius"/>
    </source>
</evidence>
<dbReference type="GO" id="GO:0000329">
    <property type="term" value="C:fungal-type vacuole membrane"/>
    <property type="evidence" value="ECO:0007669"/>
    <property type="project" value="InterPro"/>
</dbReference>
<evidence type="ECO:0000313" key="2">
    <source>
        <dbReference type="EMBL" id="KAG0650168.1"/>
    </source>
</evidence>
<sequence length="352" mass="38026">MGSPINEYGMRDRDNESDKAYEAEIENIPRPVAARQAGFGGKAKRHCARWWWVHLIVFCLGFLIISLCLVYVAMPHIANHGVKESHLELTELQFLNPTPDTVVLTQKAILHSPSIYTPTLDPFNATLWLVTNGTFATAPLNILTMPRIHALHPKSNASVVNQEVALLSQDQIAEYATQVLSNKNVSTALTGKTNLHEGHLPTLKINYNTTLTYAGLNGLAGFNVTGAKVNFTAATGTPNMKGFAYIPNPSVITVALGNVTLSLATAKTGILGNATIQDMTVSPGNNTLPLTAFINQTQILSAMDPDSGLVDLIITGTSSVYNGQHIVYYEKALASNVLHLNLNVKQIIADSV</sequence>
<protein>
    <submittedName>
        <fullName evidence="2">Uncharacterized protein</fullName>
    </submittedName>
</protein>
<keyword evidence="1" id="KW-0812">Transmembrane</keyword>
<organism evidence="2 3">
    <name type="scientific">Hyphodiscus hymeniophilus</name>
    <dbReference type="NCBI Taxonomy" id="353542"/>
    <lineage>
        <taxon>Eukaryota</taxon>
        <taxon>Fungi</taxon>
        <taxon>Dikarya</taxon>
        <taxon>Ascomycota</taxon>
        <taxon>Pezizomycotina</taxon>
        <taxon>Leotiomycetes</taxon>
        <taxon>Helotiales</taxon>
        <taxon>Hyphodiscaceae</taxon>
        <taxon>Hyphodiscus</taxon>
    </lineage>
</organism>
<keyword evidence="1" id="KW-0472">Membrane</keyword>
<dbReference type="EMBL" id="VNKQ01000006">
    <property type="protein sequence ID" value="KAG0650168.1"/>
    <property type="molecule type" value="Genomic_DNA"/>
</dbReference>
<name>A0A9P6VLD0_9HELO</name>
<dbReference type="PANTHER" id="PTHR35895">
    <property type="entry name" value="CHROMOSOME 16, WHOLE GENOME SHOTGUN SEQUENCE"/>
    <property type="match status" value="1"/>
</dbReference>
<proteinExistence type="predicted"/>
<accession>A0A9P6VLD0</accession>
<dbReference type="Pfam" id="PF12505">
    <property type="entry name" value="DUF3712"/>
    <property type="match status" value="1"/>
</dbReference>
<reference evidence="2" key="1">
    <citation type="submission" date="2019-07" db="EMBL/GenBank/DDBJ databases">
        <title>Hyphodiscus hymeniophilus genome sequencing and assembly.</title>
        <authorList>
            <person name="Kramer G."/>
            <person name="Nodwell J."/>
        </authorList>
    </citation>
    <scope>NUCLEOTIDE SEQUENCE</scope>
    <source>
        <strain evidence="2">ATCC 34498</strain>
    </source>
</reference>
<gene>
    <name evidence="2" type="ORF">D0Z07_3339</name>
</gene>
<comment type="caution">
    <text evidence="2">The sequence shown here is derived from an EMBL/GenBank/DDBJ whole genome shotgun (WGS) entry which is preliminary data.</text>
</comment>
<dbReference type="PANTHER" id="PTHR35895:SF1">
    <property type="entry name" value="LIPID-BINDING SERUM GLYCOPROTEIN C-TERMINAL DOMAIN-CONTAINING PROTEIN"/>
    <property type="match status" value="1"/>
</dbReference>
<evidence type="ECO:0000313" key="3">
    <source>
        <dbReference type="Proteomes" id="UP000785200"/>
    </source>
</evidence>
<dbReference type="AlphaFoldDB" id="A0A9P6VLD0"/>